<protein>
    <submittedName>
        <fullName evidence="1">Uncharacterized protein</fullName>
    </submittedName>
</protein>
<reference evidence="1" key="1">
    <citation type="journal article" date="2020" name="Fungal Divers.">
        <title>Resolving the Mortierellaceae phylogeny through synthesis of multi-gene phylogenetics and phylogenomics.</title>
        <authorList>
            <person name="Vandepol N."/>
            <person name="Liber J."/>
            <person name="Desiro A."/>
            <person name="Na H."/>
            <person name="Kennedy M."/>
            <person name="Barry K."/>
            <person name="Grigoriev I.V."/>
            <person name="Miller A.N."/>
            <person name="O'Donnell K."/>
            <person name="Stajich J.E."/>
            <person name="Bonito G."/>
        </authorList>
    </citation>
    <scope>NUCLEOTIDE SEQUENCE</scope>
    <source>
        <strain evidence="1">NRRL 2591</strain>
    </source>
</reference>
<comment type="caution">
    <text evidence="1">The sequence shown here is derived from an EMBL/GenBank/DDBJ whole genome shotgun (WGS) entry which is preliminary data.</text>
</comment>
<keyword evidence="2" id="KW-1185">Reference proteome</keyword>
<dbReference type="Proteomes" id="UP000723463">
    <property type="component" value="Unassembled WGS sequence"/>
</dbReference>
<organism evidence="1 2">
    <name type="scientific">Mortierella hygrophila</name>
    <dbReference type="NCBI Taxonomy" id="979708"/>
    <lineage>
        <taxon>Eukaryota</taxon>
        <taxon>Fungi</taxon>
        <taxon>Fungi incertae sedis</taxon>
        <taxon>Mucoromycota</taxon>
        <taxon>Mortierellomycotina</taxon>
        <taxon>Mortierellomycetes</taxon>
        <taxon>Mortierellales</taxon>
        <taxon>Mortierellaceae</taxon>
        <taxon>Mortierella</taxon>
    </lineage>
</organism>
<accession>A0A9P6K8P6</accession>
<gene>
    <name evidence="1" type="ORF">EC957_006538</name>
</gene>
<dbReference type="AlphaFoldDB" id="A0A9P6K8P6"/>
<evidence type="ECO:0000313" key="2">
    <source>
        <dbReference type="Proteomes" id="UP000723463"/>
    </source>
</evidence>
<proteinExistence type="predicted"/>
<name>A0A9P6K8P6_9FUNG</name>
<sequence length="66" mass="7518">MEIVLPIYKPTYGQELKGVRLQVKSKILSNQGQYHRDMLPTPGIHSLDRLNTITTTTTHIDLIKSN</sequence>
<evidence type="ECO:0000313" key="1">
    <source>
        <dbReference type="EMBL" id="KAF9551645.1"/>
    </source>
</evidence>
<dbReference type="EMBL" id="JAAAXW010000003">
    <property type="protein sequence ID" value="KAF9551645.1"/>
    <property type="molecule type" value="Genomic_DNA"/>
</dbReference>